<dbReference type="InterPro" id="IPR049449">
    <property type="entry name" value="TesB_ACOT8-like_N"/>
</dbReference>
<evidence type="ECO:0000259" key="1">
    <source>
        <dbReference type="Pfam" id="PF13622"/>
    </source>
</evidence>
<reference evidence="3" key="1">
    <citation type="submission" date="2019-09" db="EMBL/GenBank/DDBJ databases">
        <authorList>
            <person name="Teo W.F.A."/>
            <person name="Duangmal K."/>
        </authorList>
    </citation>
    <scope>NUCLEOTIDE SEQUENCE [LARGE SCALE GENOMIC DNA]</scope>
    <source>
        <strain evidence="3">K81G1</strain>
    </source>
</reference>
<dbReference type="Proteomes" id="UP000319769">
    <property type="component" value="Unassembled WGS sequence"/>
</dbReference>
<dbReference type="Pfam" id="PF20789">
    <property type="entry name" value="4HBT_3C"/>
    <property type="match status" value="1"/>
</dbReference>
<feature type="domain" description="Acyl-CoA thioesterase-like N-terminal HotDog" evidence="1">
    <location>
        <begin position="70"/>
        <end position="155"/>
    </location>
</feature>
<dbReference type="Pfam" id="PF13622">
    <property type="entry name" value="4HBT_3"/>
    <property type="match status" value="1"/>
</dbReference>
<comment type="caution">
    <text evidence="3">The sequence shown here is derived from an EMBL/GenBank/DDBJ whole genome shotgun (WGS) entry which is preliminary data.</text>
</comment>
<evidence type="ECO:0000313" key="3">
    <source>
        <dbReference type="EMBL" id="KAA9163261.1"/>
    </source>
</evidence>
<dbReference type="Gene3D" id="2.40.160.210">
    <property type="entry name" value="Acyl-CoA thioesterase, double hotdog domain"/>
    <property type="match status" value="1"/>
</dbReference>
<dbReference type="OrthoDB" id="1413770at2"/>
<dbReference type="InterPro" id="IPR042171">
    <property type="entry name" value="Acyl-CoA_hotdog"/>
</dbReference>
<dbReference type="SUPFAM" id="SSF54637">
    <property type="entry name" value="Thioesterase/thiol ester dehydrase-isomerase"/>
    <property type="match status" value="1"/>
</dbReference>
<protein>
    <submittedName>
        <fullName evidence="3">Thioesterase family protein</fullName>
    </submittedName>
</protein>
<dbReference type="InterPro" id="IPR049450">
    <property type="entry name" value="ACOT8-like_C"/>
</dbReference>
<name>A0A5N0VEK1_9PSEU</name>
<feature type="domain" description="Acyl-CoA thioesterase-like C-terminal" evidence="2">
    <location>
        <begin position="190"/>
        <end position="296"/>
    </location>
</feature>
<evidence type="ECO:0000313" key="4">
    <source>
        <dbReference type="Proteomes" id="UP000319769"/>
    </source>
</evidence>
<proteinExistence type="predicted"/>
<evidence type="ECO:0000259" key="2">
    <source>
        <dbReference type="Pfam" id="PF20789"/>
    </source>
</evidence>
<gene>
    <name evidence="3" type="ORF">FPZ12_009680</name>
</gene>
<sequence length="321" mass="33755">MDKANLIYNACMRGQGGPAFPAVPDAGGDGGWRSYIKRDQGDSVASMSQAYFEVTGTGDTLVPCSSADSLWGDGGQMRGSAVSGALARAVEQVVPPGPGGVARRPVRWRVDLFRPAAMAPCTAEATIVRAGRQVCLIDAVLRQDGREVARAGALFLTETTAPQGKVFSPRLDFVPPPPGMRPGSSEERLYYSEGVGWTPLPDPHQNERRKQVWLAPVRLVAAEEPSPFQLTAMATDVVNMVANWGEFGVEFINADASLVVSRLPAPGEGIGLAAEHRFAEDGIATGTAVVFDRAGAFGAVTVSAVASPGGAIDPRLIGVRR</sequence>
<dbReference type="InterPro" id="IPR029069">
    <property type="entry name" value="HotDog_dom_sf"/>
</dbReference>
<dbReference type="EMBL" id="VMNW02000010">
    <property type="protein sequence ID" value="KAA9163261.1"/>
    <property type="molecule type" value="Genomic_DNA"/>
</dbReference>
<dbReference type="AlphaFoldDB" id="A0A5N0VEK1"/>
<accession>A0A5N0VEK1</accession>
<organism evidence="3 4">
    <name type="scientific">Amycolatopsis acidicola</name>
    <dbReference type="NCBI Taxonomy" id="2596893"/>
    <lineage>
        <taxon>Bacteria</taxon>
        <taxon>Bacillati</taxon>
        <taxon>Actinomycetota</taxon>
        <taxon>Actinomycetes</taxon>
        <taxon>Pseudonocardiales</taxon>
        <taxon>Pseudonocardiaceae</taxon>
        <taxon>Amycolatopsis</taxon>
    </lineage>
</organism>
<keyword evidence="4" id="KW-1185">Reference proteome</keyword>